<dbReference type="GO" id="GO:0008483">
    <property type="term" value="F:transaminase activity"/>
    <property type="evidence" value="ECO:0007669"/>
    <property type="project" value="UniProtKB-KW"/>
</dbReference>
<evidence type="ECO:0000259" key="8">
    <source>
        <dbReference type="Pfam" id="PF00155"/>
    </source>
</evidence>
<dbReference type="CDD" id="cd00609">
    <property type="entry name" value="AAT_like"/>
    <property type="match status" value="1"/>
</dbReference>
<evidence type="ECO:0000256" key="7">
    <source>
        <dbReference type="SAM" id="MobiDB-lite"/>
    </source>
</evidence>
<dbReference type="EMBL" id="CP036402">
    <property type="protein sequence ID" value="QBI20009.1"/>
    <property type="molecule type" value="Genomic_DNA"/>
</dbReference>
<dbReference type="Pfam" id="PF00155">
    <property type="entry name" value="Aminotran_1_2"/>
    <property type="match status" value="1"/>
</dbReference>
<dbReference type="InterPro" id="IPR004839">
    <property type="entry name" value="Aminotransferase_I/II_large"/>
</dbReference>
<keyword evidence="4 9" id="KW-0032">Aminotransferase</keyword>
<dbReference type="KEGG" id="erz:ER308_10860"/>
<keyword evidence="10" id="KW-1185">Reference proteome</keyword>
<comment type="cofactor">
    <cofactor evidence="1">
        <name>pyridoxal 5'-phosphate</name>
        <dbReference type="ChEBI" id="CHEBI:597326"/>
    </cofactor>
</comment>
<evidence type="ECO:0000313" key="10">
    <source>
        <dbReference type="Proteomes" id="UP000291469"/>
    </source>
</evidence>
<dbReference type="Gene3D" id="3.90.1150.10">
    <property type="entry name" value="Aspartate Aminotransferase, domain 1"/>
    <property type="match status" value="1"/>
</dbReference>
<feature type="domain" description="Aminotransferase class I/classII large" evidence="8">
    <location>
        <begin position="101"/>
        <end position="446"/>
    </location>
</feature>
<name>A0A411YFQ2_9ACTN</name>
<organism evidence="9 10">
    <name type="scientific">Egibacter rhizosphaerae</name>
    <dbReference type="NCBI Taxonomy" id="1670831"/>
    <lineage>
        <taxon>Bacteria</taxon>
        <taxon>Bacillati</taxon>
        <taxon>Actinomycetota</taxon>
        <taxon>Nitriliruptoria</taxon>
        <taxon>Egibacterales</taxon>
        <taxon>Egibacteraceae</taxon>
        <taxon>Egibacter</taxon>
    </lineage>
</organism>
<dbReference type="InterPro" id="IPR015422">
    <property type="entry name" value="PyrdxlP-dep_Trfase_small"/>
</dbReference>
<dbReference type="Gene3D" id="3.40.640.10">
    <property type="entry name" value="Type I PLP-dependent aspartate aminotransferase-like (Major domain)"/>
    <property type="match status" value="1"/>
</dbReference>
<dbReference type="InterPro" id="IPR050859">
    <property type="entry name" value="Class-I_PLP-dep_aminotransf"/>
</dbReference>
<evidence type="ECO:0000256" key="4">
    <source>
        <dbReference type="ARBA" id="ARBA00022576"/>
    </source>
</evidence>
<dbReference type="PANTHER" id="PTHR42790:SF19">
    <property type="entry name" value="KYNURENINE_ALPHA-AMINOADIPATE AMINOTRANSFERASE, MITOCHONDRIAL"/>
    <property type="match status" value="1"/>
</dbReference>
<dbReference type="PANTHER" id="PTHR42790">
    <property type="entry name" value="AMINOTRANSFERASE"/>
    <property type="match status" value="1"/>
</dbReference>
<keyword evidence="5 9" id="KW-0808">Transferase</keyword>
<comment type="subunit">
    <text evidence="3">Homodimer.</text>
</comment>
<dbReference type="GO" id="GO:1901605">
    <property type="term" value="P:alpha-amino acid metabolic process"/>
    <property type="evidence" value="ECO:0007669"/>
    <property type="project" value="TreeGrafter"/>
</dbReference>
<dbReference type="InterPro" id="IPR015424">
    <property type="entry name" value="PyrdxlP-dep_Trfase"/>
</dbReference>
<dbReference type="SUPFAM" id="SSF53383">
    <property type="entry name" value="PLP-dependent transferases"/>
    <property type="match status" value="1"/>
</dbReference>
<sequence>MRSFGAVSWSPHASPPRSLERPDRAWRGWSQVPRCLQRYSAAVTHGEEHTVSEIRLDSYEAHFAARTRGMAASEIRALFAVANRPEVVSLAGGMPFLSALDLDAVGDLARQVIAEEGSVALQYGGGQGHAPLREQLAHVMDHEGVPAHADELVVTTGGQQALDLTAKLLCNPGDVVLAEGPSYVGALSAFSAYEAEVMHVPMDGDGIAPDVLAERLGRIRASGRRPKFLYTVPNHQNPAGVSLSEGRRQQLAEIAAREDLLIVEDNPYGLLDFKGEMRTALRSLVPERTIYIGTLSKIFSPGIRVGWIAAPGPLREKFVLLKEAADLCQSNLTQLLANRWLSTQDWQGLIEAFRDGHRERSDAMLSELTAEMPEGSTWNIPAGGFFVWLSLPPGMDARELLPKALNARVAYVPGAAFFADGSGGEHMRLSYCYPTPDRIREGVRRLGSVVRTEAELRDAMYGEHH</sequence>
<dbReference type="InterPro" id="IPR015421">
    <property type="entry name" value="PyrdxlP-dep_Trfase_major"/>
</dbReference>
<dbReference type="GO" id="GO:0030170">
    <property type="term" value="F:pyridoxal phosphate binding"/>
    <property type="evidence" value="ECO:0007669"/>
    <property type="project" value="InterPro"/>
</dbReference>
<dbReference type="FunFam" id="3.40.640.10:FF:000053">
    <property type="entry name" value="Aminotransferase, class I"/>
    <property type="match status" value="1"/>
</dbReference>
<evidence type="ECO:0000256" key="6">
    <source>
        <dbReference type="ARBA" id="ARBA00022898"/>
    </source>
</evidence>
<proteinExistence type="inferred from homology"/>
<evidence type="ECO:0000256" key="5">
    <source>
        <dbReference type="ARBA" id="ARBA00022679"/>
    </source>
</evidence>
<evidence type="ECO:0000256" key="3">
    <source>
        <dbReference type="ARBA" id="ARBA00011738"/>
    </source>
</evidence>
<accession>A0A411YFQ2</accession>
<gene>
    <name evidence="9" type="ORF">ER308_10860</name>
</gene>
<dbReference type="AlphaFoldDB" id="A0A411YFQ2"/>
<dbReference type="Proteomes" id="UP000291469">
    <property type="component" value="Chromosome"/>
</dbReference>
<evidence type="ECO:0000256" key="2">
    <source>
        <dbReference type="ARBA" id="ARBA00007441"/>
    </source>
</evidence>
<evidence type="ECO:0000313" key="9">
    <source>
        <dbReference type="EMBL" id="QBI20009.1"/>
    </source>
</evidence>
<comment type="similarity">
    <text evidence="2">Belongs to the class-I pyridoxal-phosphate-dependent aminotransferase family.</text>
</comment>
<evidence type="ECO:0000256" key="1">
    <source>
        <dbReference type="ARBA" id="ARBA00001933"/>
    </source>
</evidence>
<protein>
    <submittedName>
        <fullName evidence="9">PLP-dependent aminotransferase family protein</fullName>
    </submittedName>
</protein>
<dbReference type="OrthoDB" id="199743at2"/>
<feature type="region of interest" description="Disordered" evidence="7">
    <location>
        <begin position="1"/>
        <end position="22"/>
    </location>
</feature>
<keyword evidence="6" id="KW-0663">Pyridoxal phosphate</keyword>
<reference evidence="9 10" key="1">
    <citation type="submission" date="2019-01" db="EMBL/GenBank/DDBJ databases">
        <title>Egibacter rhizosphaerae EGI 80759T.</title>
        <authorList>
            <person name="Chen D.-D."/>
            <person name="Tian Y."/>
            <person name="Jiao J.-Y."/>
            <person name="Zhang X.-T."/>
            <person name="Zhang Y.-G."/>
            <person name="Zhang Y."/>
            <person name="Xiao M."/>
            <person name="Shu W.-S."/>
            <person name="Li W.-J."/>
        </authorList>
    </citation>
    <scope>NUCLEOTIDE SEQUENCE [LARGE SCALE GENOMIC DNA]</scope>
    <source>
        <strain evidence="9 10">EGI 80759</strain>
    </source>
</reference>